<feature type="transmembrane region" description="Helical" evidence="5">
    <location>
        <begin position="345"/>
        <end position="372"/>
    </location>
</feature>
<evidence type="ECO:0000256" key="3">
    <source>
        <dbReference type="ARBA" id="ARBA00022989"/>
    </source>
</evidence>
<reference evidence="7" key="1">
    <citation type="journal article" date="2014" name="Int. J. Syst. Evol. Microbiol.">
        <title>Complete genome sequence of Corynebacterium casei LMG S-19264T (=DSM 44701T), isolated from a smear-ripened cheese.</title>
        <authorList>
            <consortium name="US DOE Joint Genome Institute (JGI-PGF)"/>
            <person name="Walter F."/>
            <person name="Albersmeier A."/>
            <person name="Kalinowski J."/>
            <person name="Ruckert C."/>
        </authorList>
    </citation>
    <scope>NUCLEOTIDE SEQUENCE</scope>
    <source>
        <strain evidence="7">JCM 4988</strain>
    </source>
</reference>
<evidence type="ECO:0000256" key="2">
    <source>
        <dbReference type="ARBA" id="ARBA00022692"/>
    </source>
</evidence>
<dbReference type="PANTHER" id="PTHR23526">
    <property type="entry name" value="INTEGRAL MEMBRANE TRANSPORT PROTEIN-RELATED"/>
    <property type="match status" value="1"/>
</dbReference>
<keyword evidence="8" id="KW-1185">Reference proteome</keyword>
<dbReference type="PANTHER" id="PTHR23526:SF4">
    <property type="entry name" value="INTEGRAL MEMBRANE TRANSPORT PROTEIN"/>
    <property type="match status" value="1"/>
</dbReference>
<dbReference type="Pfam" id="PF07690">
    <property type="entry name" value="MFS_1"/>
    <property type="match status" value="1"/>
</dbReference>
<dbReference type="RefSeq" id="WP_190125614.1">
    <property type="nucleotide sequence ID" value="NZ_BMWG01000020.1"/>
</dbReference>
<dbReference type="InterPro" id="IPR036259">
    <property type="entry name" value="MFS_trans_sf"/>
</dbReference>
<evidence type="ECO:0000256" key="5">
    <source>
        <dbReference type="SAM" id="Phobius"/>
    </source>
</evidence>
<feature type="transmembrane region" description="Helical" evidence="5">
    <location>
        <begin position="94"/>
        <end position="116"/>
    </location>
</feature>
<name>A0A918QHU8_9ACTN</name>
<dbReference type="InterPro" id="IPR011701">
    <property type="entry name" value="MFS"/>
</dbReference>
<dbReference type="InterPro" id="IPR020846">
    <property type="entry name" value="MFS_dom"/>
</dbReference>
<accession>A0A918QHU8</accession>
<feature type="transmembrane region" description="Helical" evidence="5">
    <location>
        <begin position="128"/>
        <end position="154"/>
    </location>
</feature>
<proteinExistence type="predicted"/>
<keyword evidence="4 5" id="KW-0472">Membrane</keyword>
<reference evidence="7" key="2">
    <citation type="submission" date="2020-09" db="EMBL/GenBank/DDBJ databases">
        <authorList>
            <person name="Sun Q."/>
            <person name="Ohkuma M."/>
        </authorList>
    </citation>
    <scope>NUCLEOTIDE SEQUENCE</scope>
    <source>
        <strain evidence="7">JCM 4988</strain>
    </source>
</reference>
<feature type="transmembrane region" description="Helical" evidence="5">
    <location>
        <begin position="70"/>
        <end position="88"/>
    </location>
</feature>
<dbReference type="SUPFAM" id="SSF103473">
    <property type="entry name" value="MFS general substrate transporter"/>
    <property type="match status" value="1"/>
</dbReference>
<feature type="domain" description="Major facilitator superfamily (MFS) profile" evidence="6">
    <location>
        <begin position="208"/>
        <end position="386"/>
    </location>
</feature>
<sequence>MRAPAALLCHSFLLQLAAYIVRPTSAYRAIELGVDPSLVGLIAASFALIPLVVAVAIGRWNDRGHVGPSLAIGGALMAGAGLGIHLWSKGLTSLLIWNAVVGLGHLLAVVGQQTLVAQLGRERLDSAFGTYTFAASLGQAAAPLVLAAVGGSAVLPDTRLLFAIYTGTCVVLLVVTPLLSHAGKEDRGPGGDQSLRSALRVPRATRRTMTGAMLLSMLVLAAIDLIQVYLPALGVEREIPSATIGVLLAVRAAATMASRLGLARLAARVGRTRLTYISTIAAGAAVGALAAPAPVVVSGALLAVAGFALGIGQPLSMAIVTAAAPPGTTSTWLALRLSGNRVGQSLVPAALSAFTAGIGTGGIFVITGIGLLGTAATARILIADDP</sequence>
<organism evidence="7 8">
    <name type="scientific">Streptomyces inusitatus</name>
    <dbReference type="NCBI Taxonomy" id="68221"/>
    <lineage>
        <taxon>Bacteria</taxon>
        <taxon>Bacillati</taxon>
        <taxon>Actinomycetota</taxon>
        <taxon>Actinomycetes</taxon>
        <taxon>Kitasatosporales</taxon>
        <taxon>Streptomycetaceae</taxon>
        <taxon>Streptomyces</taxon>
    </lineage>
</organism>
<dbReference type="GO" id="GO:0022857">
    <property type="term" value="F:transmembrane transporter activity"/>
    <property type="evidence" value="ECO:0007669"/>
    <property type="project" value="InterPro"/>
</dbReference>
<protein>
    <submittedName>
        <fullName evidence="7">MFS transporter</fullName>
    </submittedName>
</protein>
<dbReference type="AlphaFoldDB" id="A0A918QHU8"/>
<keyword evidence="3 5" id="KW-1133">Transmembrane helix</keyword>
<gene>
    <name evidence="7" type="ORF">GCM10010387_51750</name>
</gene>
<feature type="transmembrane region" description="Helical" evidence="5">
    <location>
        <begin position="160"/>
        <end position="179"/>
    </location>
</feature>
<dbReference type="GO" id="GO:0005886">
    <property type="term" value="C:plasma membrane"/>
    <property type="evidence" value="ECO:0007669"/>
    <property type="project" value="UniProtKB-SubCell"/>
</dbReference>
<evidence type="ECO:0000313" key="7">
    <source>
        <dbReference type="EMBL" id="GGZ51027.1"/>
    </source>
</evidence>
<dbReference type="PROSITE" id="PS50850">
    <property type="entry name" value="MFS"/>
    <property type="match status" value="1"/>
</dbReference>
<dbReference type="InterPro" id="IPR052528">
    <property type="entry name" value="Sugar_transport-like"/>
</dbReference>
<evidence type="ECO:0000259" key="6">
    <source>
        <dbReference type="PROSITE" id="PS50850"/>
    </source>
</evidence>
<dbReference type="EMBL" id="BMWG01000020">
    <property type="protein sequence ID" value="GGZ51027.1"/>
    <property type="molecule type" value="Genomic_DNA"/>
</dbReference>
<comment type="caution">
    <text evidence="7">The sequence shown here is derived from an EMBL/GenBank/DDBJ whole genome shotgun (WGS) entry which is preliminary data.</text>
</comment>
<evidence type="ECO:0000256" key="4">
    <source>
        <dbReference type="ARBA" id="ARBA00023136"/>
    </source>
</evidence>
<evidence type="ECO:0000256" key="1">
    <source>
        <dbReference type="ARBA" id="ARBA00004651"/>
    </source>
</evidence>
<feature type="transmembrane region" description="Helical" evidence="5">
    <location>
        <begin position="38"/>
        <end position="58"/>
    </location>
</feature>
<dbReference type="Gene3D" id="1.20.1250.20">
    <property type="entry name" value="MFS general substrate transporter like domains"/>
    <property type="match status" value="2"/>
</dbReference>
<dbReference type="Proteomes" id="UP000630936">
    <property type="component" value="Unassembled WGS sequence"/>
</dbReference>
<evidence type="ECO:0000313" key="8">
    <source>
        <dbReference type="Proteomes" id="UP000630936"/>
    </source>
</evidence>
<feature type="transmembrane region" description="Helical" evidence="5">
    <location>
        <begin position="209"/>
        <end position="230"/>
    </location>
</feature>
<keyword evidence="2 5" id="KW-0812">Transmembrane</keyword>
<feature type="transmembrane region" description="Helical" evidence="5">
    <location>
        <begin position="242"/>
        <end position="262"/>
    </location>
</feature>
<comment type="subcellular location">
    <subcellularLocation>
        <location evidence="1">Cell membrane</location>
        <topology evidence="1">Multi-pass membrane protein</topology>
    </subcellularLocation>
</comment>